<evidence type="ECO:0000313" key="3">
    <source>
        <dbReference type="Proteomes" id="UP000230709"/>
    </source>
</evidence>
<dbReference type="PROSITE" id="PS51186">
    <property type="entry name" value="GNAT"/>
    <property type="match status" value="1"/>
</dbReference>
<dbReference type="RefSeq" id="WP_003612011.1">
    <property type="nucleotide sequence ID" value="NZ_ADVE02000001.1"/>
</dbReference>
<dbReference type="SUPFAM" id="SSF55729">
    <property type="entry name" value="Acyl-CoA N-acyltransferases (Nat)"/>
    <property type="match status" value="1"/>
</dbReference>
<organism evidence="2 3">
    <name type="scientific">Methylosinus trichosporium (strain ATCC 35070 / NCIMB 11131 / UNIQEM 75 / OB3b)</name>
    <dbReference type="NCBI Taxonomy" id="595536"/>
    <lineage>
        <taxon>Bacteria</taxon>
        <taxon>Pseudomonadati</taxon>
        <taxon>Pseudomonadota</taxon>
        <taxon>Alphaproteobacteria</taxon>
        <taxon>Hyphomicrobiales</taxon>
        <taxon>Methylocystaceae</taxon>
        <taxon>Methylosinus</taxon>
    </lineage>
</organism>
<dbReference type="Gene3D" id="3.40.630.30">
    <property type="match status" value="1"/>
</dbReference>
<name>A0A2D2CY58_METT3</name>
<dbReference type="Proteomes" id="UP000230709">
    <property type="component" value="Chromosome"/>
</dbReference>
<sequence length="244" mass="27028">MSQLAPPAASAPPAVFHAPLHAPLRAPERVRLEGERVALVPLAAAHADELHAATHGAEREEVWRYMFSGPFVDAQAFRADIEEKARSEEPLFFAVIDKKNGRAVGFQAYLNIEPAHRAVEVGWVLYSPALQRTAAASEAQYLFAAHAFETLGCRRYVWKCDDANEKSKAAAIRLGFVPEGLFRQHMIVKGRNRDTAWFSMLDGEWPARRSAFEAFLAKENFDAQGRQKTSLSALNGRISAANRG</sequence>
<keyword evidence="2" id="KW-0808">Transferase</keyword>
<feature type="domain" description="N-acetyltransferase" evidence="1">
    <location>
        <begin position="48"/>
        <end position="194"/>
    </location>
</feature>
<dbReference type="GO" id="GO:1990189">
    <property type="term" value="F:protein N-terminal-serine acetyltransferase activity"/>
    <property type="evidence" value="ECO:0007669"/>
    <property type="project" value="TreeGrafter"/>
</dbReference>
<dbReference type="EMBL" id="CP023737">
    <property type="protein sequence ID" value="ATQ67646.1"/>
    <property type="molecule type" value="Genomic_DNA"/>
</dbReference>
<dbReference type="GO" id="GO:0008999">
    <property type="term" value="F:protein-N-terminal-alanine acetyltransferase activity"/>
    <property type="evidence" value="ECO:0007669"/>
    <property type="project" value="TreeGrafter"/>
</dbReference>
<evidence type="ECO:0000313" key="2">
    <source>
        <dbReference type="EMBL" id="ATQ67646.1"/>
    </source>
</evidence>
<gene>
    <name evidence="2" type="ORF">CQW49_06915</name>
</gene>
<reference evidence="3" key="1">
    <citation type="submission" date="2017-10" db="EMBL/GenBank/DDBJ databases">
        <title>Completed PacBio SMRT sequence of Methylosinus trichosporium OB3b reveals presence of a third large plasmid.</title>
        <authorList>
            <person name="Charles T.C."/>
            <person name="Lynch M.D.J."/>
            <person name="Heil J.R."/>
            <person name="Cheng J."/>
        </authorList>
    </citation>
    <scope>NUCLEOTIDE SEQUENCE [LARGE SCALE GENOMIC DNA]</scope>
    <source>
        <strain evidence="3">OB3b</strain>
    </source>
</reference>
<dbReference type="InterPro" id="IPR051908">
    <property type="entry name" value="Ribosomal_N-acetyltransferase"/>
</dbReference>
<dbReference type="Pfam" id="PF13302">
    <property type="entry name" value="Acetyltransf_3"/>
    <property type="match status" value="1"/>
</dbReference>
<dbReference type="PANTHER" id="PTHR43441:SF2">
    <property type="entry name" value="FAMILY ACETYLTRANSFERASE, PUTATIVE (AFU_ORTHOLOGUE AFUA_7G00850)-RELATED"/>
    <property type="match status" value="1"/>
</dbReference>
<proteinExistence type="predicted"/>
<dbReference type="STRING" id="595536.GCA_000178815_03772"/>
<protein>
    <submittedName>
        <fullName evidence="2">N-acetyltransferase</fullName>
    </submittedName>
</protein>
<keyword evidence="3" id="KW-1185">Reference proteome</keyword>
<dbReference type="InterPro" id="IPR000182">
    <property type="entry name" value="GNAT_dom"/>
</dbReference>
<dbReference type="PANTHER" id="PTHR43441">
    <property type="entry name" value="RIBOSOMAL-PROTEIN-SERINE ACETYLTRANSFERASE"/>
    <property type="match status" value="1"/>
</dbReference>
<dbReference type="InterPro" id="IPR016181">
    <property type="entry name" value="Acyl_CoA_acyltransferase"/>
</dbReference>
<dbReference type="KEGG" id="mtw:CQW49_06915"/>
<dbReference type="FunFam" id="3.40.630.30:FF:000047">
    <property type="entry name" value="Acetyltransferase, GNAT family"/>
    <property type="match status" value="1"/>
</dbReference>
<accession>A0A2D2CY58</accession>
<dbReference type="AlphaFoldDB" id="A0A2D2CY58"/>
<evidence type="ECO:0000259" key="1">
    <source>
        <dbReference type="PROSITE" id="PS51186"/>
    </source>
</evidence>